<evidence type="ECO:0000313" key="1">
    <source>
        <dbReference type="EMBL" id="TXS91968.1"/>
    </source>
</evidence>
<dbReference type="AlphaFoldDB" id="A0A5C8ZTZ8"/>
<proteinExistence type="predicted"/>
<keyword evidence="2" id="KW-1185">Reference proteome</keyword>
<evidence type="ECO:0000313" key="2">
    <source>
        <dbReference type="Proteomes" id="UP000321039"/>
    </source>
</evidence>
<dbReference type="RefSeq" id="WP_148069207.1">
    <property type="nucleotide sequence ID" value="NZ_VRZA01000005.1"/>
</dbReference>
<name>A0A5C8ZTZ8_9GAMM</name>
<dbReference type="EMBL" id="VRZA01000005">
    <property type="protein sequence ID" value="TXS91968.1"/>
    <property type="molecule type" value="Genomic_DNA"/>
</dbReference>
<dbReference type="InterPro" id="IPR014990">
    <property type="entry name" value="DUF1838"/>
</dbReference>
<gene>
    <name evidence="1" type="ORF">FV139_14680</name>
</gene>
<dbReference type="Proteomes" id="UP000321039">
    <property type="component" value="Unassembled WGS sequence"/>
</dbReference>
<protein>
    <submittedName>
        <fullName evidence="1">DUF1838 domain-containing protein</fullName>
    </submittedName>
</protein>
<reference evidence="1 2" key="1">
    <citation type="submission" date="2019-08" db="EMBL/GenBank/DDBJ databases">
        <title>Parahaliea maris sp. nov., isolated from the surface seawater.</title>
        <authorList>
            <person name="Liu Y."/>
        </authorList>
    </citation>
    <scope>NUCLEOTIDE SEQUENCE [LARGE SCALE GENOMIC DNA]</scope>
    <source>
        <strain evidence="1 2">HSLHS9</strain>
    </source>
</reference>
<comment type="caution">
    <text evidence="1">The sequence shown here is derived from an EMBL/GenBank/DDBJ whole genome shotgun (WGS) entry which is preliminary data.</text>
</comment>
<organism evidence="1 2">
    <name type="scientific">Parahaliea maris</name>
    <dbReference type="NCBI Taxonomy" id="2716870"/>
    <lineage>
        <taxon>Bacteria</taxon>
        <taxon>Pseudomonadati</taxon>
        <taxon>Pseudomonadota</taxon>
        <taxon>Gammaproteobacteria</taxon>
        <taxon>Cellvibrionales</taxon>
        <taxon>Halieaceae</taxon>
        <taxon>Parahaliea</taxon>
    </lineage>
</organism>
<accession>A0A5C8ZTZ8</accession>
<dbReference type="Pfam" id="PF08894">
    <property type="entry name" value="DUF1838"/>
    <property type="match status" value="1"/>
</dbReference>
<sequence>MTVEIKRRTLLAGLGALGIGGITNARASIDMLGSTWLPWGETAPWRNLLRMQMSTAAEDILWWYTGRIYAQIGDSAPLHLFNLEGTESYYVRERDDGSFSVSSRTLTFFRDKDTGEMIREYQNPFTGKVNKVHANQLGGQDSNIFSEDGWRFVSPKRPDTKPEPWLIEWHRSGNLAWMSSNRFSKHPPQPLMESMTVFCPLDQLLDPDISSLPSHFTSTYLSPWQGWMDMGEREGHLVWHSSGRKLASLDEIPQEYQQRLKDDYKGAILTAGPDTWS</sequence>